<reference evidence="3" key="1">
    <citation type="submission" date="2023-03" db="EMBL/GenBank/DDBJ databases">
        <title>Massive genome expansion in bonnet fungi (Mycena s.s.) driven by repeated elements and novel gene families across ecological guilds.</title>
        <authorList>
            <consortium name="Lawrence Berkeley National Laboratory"/>
            <person name="Harder C.B."/>
            <person name="Miyauchi S."/>
            <person name="Viragh M."/>
            <person name="Kuo A."/>
            <person name="Thoen E."/>
            <person name="Andreopoulos B."/>
            <person name="Lu D."/>
            <person name="Skrede I."/>
            <person name="Drula E."/>
            <person name="Henrissat B."/>
            <person name="Morin E."/>
            <person name="Kohler A."/>
            <person name="Barry K."/>
            <person name="LaButti K."/>
            <person name="Morin E."/>
            <person name="Salamov A."/>
            <person name="Lipzen A."/>
            <person name="Mereny Z."/>
            <person name="Hegedus B."/>
            <person name="Baldrian P."/>
            <person name="Stursova M."/>
            <person name="Weitz H."/>
            <person name="Taylor A."/>
            <person name="Grigoriev I.V."/>
            <person name="Nagy L.G."/>
            <person name="Martin F."/>
            <person name="Kauserud H."/>
        </authorList>
    </citation>
    <scope>NUCLEOTIDE SEQUENCE</scope>
    <source>
        <strain evidence="3">CBHHK173m</strain>
    </source>
</reference>
<keyword evidence="2" id="KW-0472">Membrane</keyword>
<dbReference type="EMBL" id="JARJCN010000001">
    <property type="protein sequence ID" value="KAJ7104445.1"/>
    <property type="molecule type" value="Genomic_DNA"/>
</dbReference>
<evidence type="ECO:0000256" key="2">
    <source>
        <dbReference type="SAM" id="Phobius"/>
    </source>
</evidence>
<evidence type="ECO:0000256" key="1">
    <source>
        <dbReference type="SAM" id="MobiDB-lite"/>
    </source>
</evidence>
<keyword evidence="4" id="KW-1185">Reference proteome</keyword>
<comment type="caution">
    <text evidence="3">The sequence shown here is derived from an EMBL/GenBank/DDBJ whole genome shotgun (WGS) entry which is preliminary data.</text>
</comment>
<sequence>MSSATSPISTDSPSDPAGNPNPANFPSSTNYFYGFLIAFLCFLICFGALHVMARRRRAILIRDFLLYGDDDSGGAKITQKEPSMWQPTYVEARAARWADIMPLSTTLVQHDVLIDEKPFSPRPRNPLVAYLGGITSKQQPGSVISQVTMGMNIAVMINMPCAPGRRKEGEDEDDDIPEYQIGTVRVPWTDERLPPQAV</sequence>
<feature type="region of interest" description="Disordered" evidence="1">
    <location>
        <begin position="1"/>
        <end position="21"/>
    </location>
</feature>
<name>A0AAD6Y2G7_9AGAR</name>
<dbReference type="AlphaFoldDB" id="A0AAD6Y2G7"/>
<feature type="region of interest" description="Disordered" evidence="1">
    <location>
        <begin position="163"/>
        <end position="198"/>
    </location>
</feature>
<accession>A0AAD6Y2G7</accession>
<keyword evidence="2" id="KW-1133">Transmembrane helix</keyword>
<proteinExistence type="predicted"/>
<keyword evidence="2" id="KW-0812">Transmembrane</keyword>
<evidence type="ECO:0000313" key="4">
    <source>
        <dbReference type="Proteomes" id="UP001222325"/>
    </source>
</evidence>
<feature type="compositionally biased region" description="Basic and acidic residues" evidence="1">
    <location>
        <begin position="188"/>
        <end position="198"/>
    </location>
</feature>
<organism evidence="3 4">
    <name type="scientific">Mycena belliarum</name>
    <dbReference type="NCBI Taxonomy" id="1033014"/>
    <lineage>
        <taxon>Eukaryota</taxon>
        <taxon>Fungi</taxon>
        <taxon>Dikarya</taxon>
        <taxon>Basidiomycota</taxon>
        <taxon>Agaricomycotina</taxon>
        <taxon>Agaricomycetes</taxon>
        <taxon>Agaricomycetidae</taxon>
        <taxon>Agaricales</taxon>
        <taxon>Marasmiineae</taxon>
        <taxon>Mycenaceae</taxon>
        <taxon>Mycena</taxon>
    </lineage>
</organism>
<gene>
    <name evidence="3" type="ORF">B0H15DRAFT_810054</name>
</gene>
<feature type="transmembrane region" description="Helical" evidence="2">
    <location>
        <begin position="31"/>
        <end position="52"/>
    </location>
</feature>
<protein>
    <submittedName>
        <fullName evidence="3">Uncharacterized protein</fullName>
    </submittedName>
</protein>
<feature type="compositionally biased region" description="Low complexity" evidence="1">
    <location>
        <begin position="1"/>
        <end position="17"/>
    </location>
</feature>
<evidence type="ECO:0000313" key="3">
    <source>
        <dbReference type="EMBL" id="KAJ7104445.1"/>
    </source>
</evidence>
<dbReference type="Proteomes" id="UP001222325">
    <property type="component" value="Unassembled WGS sequence"/>
</dbReference>